<dbReference type="EMBL" id="JAHUTI010047108">
    <property type="protein sequence ID" value="MED6247086.1"/>
    <property type="molecule type" value="Genomic_DNA"/>
</dbReference>
<comment type="caution">
    <text evidence="2">The sequence shown here is derived from an EMBL/GenBank/DDBJ whole genome shotgun (WGS) entry which is preliminary data.</text>
</comment>
<organism evidence="2 3">
    <name type="scientific">Ataeniobius toweri</name>
    <dbReference type="NCBI Taxonomy" id="208326"/>
    <lineage>
        <taxon>Eukaryota</taxon>
        <taxon>Metazoa</taxon>
        <taxon>Chordata</taxon>
        <taxon>Craniata</taxon>
        <taxon>Vertebrata</taxon>
        <taxon>Euteleostomi</taxon>
        <taxon>Actinopterygii</taxon>
        <taxon>Neopterygii</taxon>
        <taxon>Teleostei</taxon>
        <taxon>Neoteleostei</taxon>
        <taxon>Acanthomorphata</taxon>
        <taxon>Ovalentaria</taxon>
        <taxon>Atherinomorphae</taxon>
        <taxon>Cyprinodontiformes</taxon>
        <taxon>Goodeidae</taxon>
        <taxon>Ataeniobius</taxon>
    </lineage>
</organism>
<evidence type="ECO:0000313" key="3">
    <source>
        <dbReference type="Proteomes" id="UP001345963"/>
    </source>
</evidence>
<accession>A0ABU7B922</accession>
<proteinExistence type="predicted"/>
<evidence type="ECO:0000313" key="2">
    <source>
        <dbReference type="EMBL" id="MED6247086.1"/>
    </source>
</evidence>
<feature type="compositionally biased region" description="Polar residues" evidence="1">
    <location>
        <begin position="23"/>
        <end position="34"/>
    </location>
</feature>
<dbReference type="Proteomes" id="UP001345963">
    <property type="component" value="Unassembled WGS sequence"/>
</dbReference>
<keyword evidence="3" id="KW-1185">Reference proteome</keyword>
<feature type="compositionally biased region" description="Basic residues" evidence="1">
    <location>
        <begin position="49"/>
        <end position="58"/>
    </location>
</feature>
<protein>
    <submittedName>
        <fullName evidence="2">Uncharacterized protein</fullName>
    </submittedName>
</protein>
<evidence type="ECO:0000256" key="1">
    <source>
        <dbReference type="SAM" id="MobiDB-lite"/>
    </source>
</evidence>
<sequence length="120" mass="13215">MRQTNPGQWQAPWASVPHHGPCSHTNTPHPNQRCTLPGQDSPAGAWRPSSRRTRHRSQGPRPKLIQAILHQSTPKTRTPTPAQTPTSRPAPSPGLRPQMANSKRGCEKYPKPTSARSNVV</sequence>
<feature type="region of interest" description="Disordered" evidence="1">
    <location>
        <begin position="1"/>
        <end position="120"/>
    </location>
</feature>
<reference evidence="2 3" key="1">
    <citation type="submission" date="2021-07" db="EMBL/GenBank/DDBJ databases">
        <authorList>
            <person name="Palmer J.M."/>
        </authorList>
    </citation>
    <scope>NUCLEOTIDE SEQUENCE [LARGE SCALE GENOMIC DNA]</scope>
    <source>
        <strain evidence="2 3">AT_MEX2019</strain>
        <tissue evidence="2">Muscle</tissue>
    </source>
</reference>
<name>A0ABU7B922_9TELE</name>
<feature type="compositionally biased region" description="Polar residues" evidence="1">
    <location>
        <begin position="69"/>
        <end position="87"/>
    </location>
</feature>
<gene>
    <name evidence="2" type="ORF">ATANTOWER_029720</name>
</gene>